<organism evidence="4 5">
    <name type="scientific">Paenibacillus agri</name>
    <dbReference type="NCBI Taxonomy" id="2744309"/>
    <lineage>
        <taxon>Bacteria</taxon>
        <taxon>Bacillati</taxon>
        <taxon>Bacillota</taxon>
        <taxon>Bacilli</taxon>
        <taxon>Bacillales</taxon>
        <taxon>Paenibacillaceae</taxon>
        <taxon>Paenibacillus</taxon>
    </lineage>
</organism>
<proteinExistence type="inferred from homology"/>
<keyword evidence="3" id="KW-0119">Carbohydrate metabolism</keyword>
<evidence type="ECO:0000256" key="1">
    <source>
        <dbReference type="ARBA" id="ARBA00002486"/>
    </source>
</evidence>
<name>A0A850EQY0_9BACL</name>
<dbReference type="Proteomes" id="UP000564806">
    <property type="component" value="Unassembled WGS sequence"/>
</dbReference>
<protein>
    <submittedName>
        <fullName evidence="4">ROK family protein</fullName>
    </submittedName>
</protein>
<dbReference type="SUPFAM" id="SSF46785">
    <property type="entry name" value="Winged helix' DNA-binding domain"/>
    <property type="match status" value="1"/>
</dbReference>
<dbReference type="PANTHER" id="PTHR18964">
    <property type="entry name" value="ROK (REPRESSOR, ORF, KINASE) FAMILY"/>
    <property type="match status" value="1"/>
</dbReference>
<sequence>MNQPSKNLIKEINLNHVRRVMKQVQTATKPQLSALTKLSVVTINSLVKDLVKYGELLEDELVSSSGGRPALNYRYNFNYHLALVLYMREYQGQDTVVATVINLQGDVLAREDYVMALFEKERLYAIINQFLVQYPSINVIGLGIPGQSVHGEITVSSHERLNGIRIIEDLQQEFGLPVVLENDVNAAVVGYCVEREPEEEQTVVGIYFPDKTPPGMGIYLDGRIVKGKDGMAGEIKFLPLHADWGSSLDFQAFAEVVSQTIHITNAILAPHKIVIYQQQMNPADWAQYWKEYRAKHNMPVEPEVLLETTFQEDFEIGMKWLTLKELEPSITIADE</sequence>
<evidence type="ECO:0000256" key="3">
    <source>
        <dbReference type="ARBA" id="ARBA00022629"/>
    </source>
</evidence>
<keyword evidence="3" id="KW-0859">Xylose metabolism</keyword>
<keyword evidence="5" id="KW-1185">Reference proteome</keyword>
<dbReference type="CDD" id="cd23763">
    <property type="entry name" value="ASKHA_ATPase_ROK"/>
    <property type="match status" value="1"/>
</dbReference>
<dbReference type="PANTHER" id="PTHR18964:SF149">
    <property type="entry name" value="BIFUNCTIONAL UDP-N-ACETYLGLUCOSAMINE 2-EPIMERASE_N-ACETYLMANNOSAMINE KINASE"/>
    <property type="match status" value="1"/>
</dbReference>
<gene>
    <name evidence="4" type="ORF">HPT30_17695</name>
</gene>
<dbReference type="Gene3D" id="3.30.420.40">
    <property type="match status" value="2"/>
</dbReference>
<dbReference type="GO" id="GO:0042732">
    <property type="term" value="P:D-xylose metabolic process"/>
    <property type="evidence" value="ECO:0007669"/>
    <property type="project" value="UniProtKB-KW"/>
</dbReference>
<dbReference type="EMBL" id="JABWCS010000213">
    <property type="protein sequence ID" value="NUU62180.1"/>
    <property type="molecule type" value="Genomic_DNA"/>
</dbReference>
<reference evidence="4" key="1">
    <citation type="submission" date="2020-06" db="EMBL/GenBank/DDBJ databases">
        <title>Paenibacillus sp. nov., isolated from soil.</title>
        <authorList>
            <person name="Seo Y.L."/>
        </authorList>
    </citation>
    <scope>NUCLEOTIDE SEQUENCE [LARGE SCALE GENOMIC DNA]</scope>
    <source>
        <strain evidence="4">JW14</strain>
    </source>
</reference>
<dbReference type="InterPro" id="IPR000600">
    <property type="entry name" value="ROK"/>
</dbReference>
<evidence type="ECO:0000313" key="4">
    <source>
        <dbReference type="EMBL" id="NUU62180.1"/>
    </source>
</evidence>
<dbReference type="RefSeq" id="WP_175372676.1">
    <property type="nucleotide sequence ID" value="NZ_JABWCS010000213.1"/>
</dbReference>
<dbReference type="InterPro" id="IPR043129">
    <property type="entry name" value="ATPase_NBD"/>
</dbReference>
<evidence type="ECO:0000313" key="5">
    <source>
        <dbReference type="Proteomes" id="UP000564806"/>
    </source>
</evidence>
<evidence type="ECO:0000256" key="2">
    <source>
        <dbReference type="ARBA" id="ARBA00006479"/>
    </source>
</evidence>
<dbReference type="Pfam" id="PF00480">
    <property type="entry name" value="ROK"/>
    <property type="match status" value="1"/>
</dbReference>
<dbReference type="InterPro" id="IPR036388">
    <property type="entry name" value="WH-like_DNA-bd_sf"/>
</dbReference>
<comment type="function">
    <text evidence="1">Transcriptional repressor of xylose-utilizing enzymes.</text>
</comment>
<dbReference type="SUPFAM" id="SSF53067">
    <property type="entry name" value="Actin-like ATPase domain"/>
    <property type="match status" value="1"/>
</dbReference>
<accession>A0A850EQY0</accession>
<comment type="caution">
    <text evidence="4">The sequence shown here is derived from an EMBL/GenBank/DDBJ whole genome shotgun (WGS) entry which is preliminary data.</text>
</comment>
<dbReference type="Gene3D" id="1.10.10.10">
    <property type="entry name" value="Winged helix-like DNA-binding domain superfamily/Winged helix DNA-binding domain"/>
    <property type="match status" value="1"/>
</dbReference>
<dbReference type="AlphaFoldDB" id="A0A850EQY0"/>
<comment type="similarity">
    <text evidence="2">Belongs to the ROK (NagC/XylR) family.</text>
</comment>
<dbReference type="InterPro" id="IPR036390">
    <property type="entry name" value="WH_DNA-bd_sf"/>
</dbReference>